<dbReference type="Proteomes" id="UP001144341">
    <property type="component" value="Unassembled WGS sequence"/>
</dbReference>
<sequence>MESIKEFKSDRNGYIQFWNYPNFNEEFKIAKKKYYKNKYGTDDLLNLFGEPRVYDWQIPNNP</sequence>
<comment type="caution">
    <text evidence="1">The sequence shown here is derived from an EMBL/GenBank/DDBJ whole genome shotgun (WGS) entry which is preliminary data.</text>
</comment>
<reference evidence="1" key="1">
    <citation type="submission" date="2022-12" db="EMBL/GenBank/DDBJ databases">
        <title>Genome sequence of SJ11.</title>
        <authorList>
            <person name="Woo H."/>
        </authorList>
    </citation>
    <scope>NUCLEOTIDE SEQUENCE</scope>
    <source>
        <strain evidence="1">SJ11</strain>
    </source>
</reference>
<protein>
    <submittedName>
        <fullName evidence="1">Uncharacterized protein</fullName>
    </submittedName>
</protein>
<accession>A0ABT4KX28</accession>
<dbReference type="EMBL" id="JAPWGL010000002">
    <property type="protein sequence ID" value="MCZ4223494.1"/>
    <property type="molecule type" value="Genomic_DNA"/>
</dbReference>
<dbReference type="RefSeq" id="WP_269415285.1">
    <property type="nucleotide sequence ID" value="NZ_JAPWGL010000002.1"/>
</dbReference>
<gene>
    <name evidence="1" type="ORF">O0931_09310</name>
</gene>
<organism evidence="1 2">
    <name type="scientific">Pedobacter rhodius</name>
    <dbReference type="NCBI Taxonomy" id="3004098"/>
    <lineage>
        <taxon>Bacteria</taxon>
        <taxon>Pseudomonadati</taxon>
        <taxon>Bacteroidota</taxon>
        <taxon>Sphingobacteriia</taxon>
        <taxon>Sphingobacteriales</taxon>
        <taxon>Sphingobacteriaceae</taxon>
        <taxon>Pedobacter</taxon>
    </lineage>
</organism>
<proteinExistence type="predicted"/>
<evidence type="ECO:0000313" key="2">
    <source>
        <dbReference type="Proteomes" id="UP001144341"/>
    </source>
</evidence>
<evidence type="ECO:0000313" key="1">
    <source>
        <dbReference type="EMBL" id="MCZ4223494.1"/>
    </source>
</evidence>
<keyword evidence="2" id="KW-1185">Reference proteome</keyword>
<name>A0ABT4KX28_9SPHI</name>